<evidence type="ECO:0000313" key="3">
    <source>
        <dbReference type="Proteomes" id="UP001152320"/>
    </source>
</evidence>
<dbReference type="Proteomes" id="UP001152320">
    <property type="component" value="Chromosome 23"/>
</dbReference>
<feature type="region of interest" description="Disordered" evidence="1">
    <location>
        <begin position="1"/>
        <end position="90"/>
    </location>
</feature>
<keyword evidence="3" id="KW-1185">Reference proteome</keyword>
<protein>
    <submittedName>
        <fullName evidence="2">Uncharacterized protein</fullName>
    </submittedName>
</protein>
<sequence>MSAQTESTPAPAAVTQTSTSSASNGNGHSEKHVFGPADRNANGIVGPPQRPLVRRPTPMNLKIPPGIIKKAGGSPQPSPNDLIEEDEESS</sequence>
<gene>
    <name evidence="2" type="ORF">HOLleu_41218</name>
</gene>
<evidence type="ECO:0000313" key="2">
    <source>
        <dbReference type="EMBL" id="KAJ8019571.1"/>
    </source>
</evidence>
<dbReference type="EMBL" id="JAIZAY010000023">
    <property type="protein sequence ID" value="KAJ8019571.1"/>
    <property type="molecule type" value="Genomic_DNA"/>
</dbReference>
<dbReference type="AlphaFoldDB" id="A0A9Q0YDN8"/>
<name>A0A9Q0YDN8_HOLLE</name>
<comment type="caution">
    <text evidence="2">The sequence shown here is derived from an EMBL/GenBank/DDBJ whole genome shotgun (WGS) entry which is preliminary data.</text>
</comment>
<proteinExistence type="predicted"/>
<organism evidence="2 3">
    <name type="scientific">Holothuria leucospilota</name>
    <name type="common">Black long sea cucumber</name>
    <name type="synonym">Mertensiothuria leucospilota</name>
    <dbReference type="NCBI Taxonomy" id="206669"/>
    <lineage>
        <taxon>Eukaryota</taxon>
        <taxon>Metazoa</taxon>
        <taxon>Echinodermata</taxon>
        <taxon>Eleutherozoa</taxon>
        <taxon>Echinozoa</taxon>
        <taxon>Holothuroidea</taxon>
        <taxon>Aspidochirotacea</taxon>
        <taxon>Aspidochirotida</taxon>
        <taxon>Holothuriidae</taxon>
        <taxon>Holothuria</taxon>
    </lineage>
</organism>
<accession>A0A9Q0YDN8</accession>
<evidence type="ECO:0000256" key="1">
    <source>
        <dbReference type="SAM" id="MobiDB-lite"/>
    </source>
</evidence>
<reference evidence="2" key="1">
    <citation type="submission" date="2021-10" db="EMBL/GenBank/DDBJ databases">
        <title>Tropical sea cucumber genome reveals ecological adaptation and Cuvierian tubules defense mechanism.</title>
        <authorList>
            <person name="Chen T."/>
        </authorList>
    </citation>
    <scope>NUCLEOTIDE SEQUENCE</scope>
    <source>
        <strain evidence="2">Nanhai2018</strain>
        <tissue evidence="2">Muscle</tissue>
    </source>
</reference>
<feature type="compositionally biased region" description="Low complexity" evidence="1">
    <location>
        <begin position="7"/>
        <end position="23"/>
    </location>
</feature>